<dbReference type="PANTHER" id="PTHR38926">
    <property type="entry name" value="F-BOX DOMAIN CONTAINING PROTEIN, EXPRESSED"/>
    <property type="match status" value="1"/>
</dbReference>
<feature type="compositionally biased region" description="Basic residues" evidence="2">
    <location>
        <begin position="85"/>
        <end position="95"/>
    </location>
</feature>
<dbReference type="InterPro" id="IPR047922">
    <property type="entry name" value="FBXL6_F-box"/>
</dbReference>
<evidence type="ECO:0000313" key="5">
    <source>
        <dbReference type="Proteomes" id="UP001497472"/>
    </source>
</evidence>
<reference evidence="4 5" key="1">
    <citation type="submission" date="2023-11" db="EMBL/GenBank/DDBJ databases">
        <authorList>
            <person name="Okamura Y."/>
        </authorList>
    </citation>
    <scope>NUCLEOTIDE SEQUENCE [LARGE SCALE GENOMIC DNA]</scope>
</reference>
<dbReference type="PANTHER" id="PTHR38926:SF5">
    <property type="entry name" value="F-BOX AND LEUCINE-RICH REPEAT PROTEIN 6"/>
    <property type="match status" value="1"/>
</dbReference>
<feature type="domain" description="F-box" evidence="3">
    <location>
        <begin position="362"/>
        <end position="412"/>
    </location>
</feature>
<feature type="compositionally biased region" description="Low complexity" evidence="2">
    <location>
        <begin position="1035"/>
        <end position="1080"/>
    </location>
</feature>
<gene>
    <name evidence="4" type="ORF">LNINA_LOCUS7691</name>
</gene>
<dbReference type="Gene3D" id="3.80.10.10">
    <property type="entry name" value="Ribonuclease Inhibitor"/>
    <property type="match status" value="1"/>
</dbReference>
<dbReference type="Pfam" id="PF12937">
    <property type="entry name" value="F-box-like"/>
    <property type="match status" value="1"/>
</dbReference>
<dbReference type="SUPFAM" id="SSF81383">
    <property type="entry name" value="F-box domain"/>
    <property type="match status" value="1"/>
</dbReference>
<sequence length="1350" mass="148795">MSDHSSPHNGGYDAGEPAMRLSVRKDLFPDASSPKTSSDSDSEGQQEQNEDYSCVKLETDFEQSIDEIANQRIQVVNGAIPAVPRSRHKKHKQRSRRDSDQSTLNGYLPSERKRKKRSRESRSRTHKSNSIISKIKGGKNLNLVSSSECQQEEEVDFAGESESSDDEVLQKSVKLKLVPRQSGKPYSHELSQLSAKKNKTKDSSKEQRTHIVTPCSGKPRSMLGLCSSRSKKKSKKSEGTPTYRSQIVDTSTNLKIKIRKTSVQETVRIVEPAPILIANIGQRKSKKKRAASPVPCESSGEEYDPSRGDTAAAMSVAASKTKQTRQRAPRKSTSNSKSKAQKTEKNRDSHAELRDIGPQSPWASLPVEVLTKIFNNAVVQQGSLPTIVSLGKVCKLWYNVSCKPEFWKNVDLAQYTVDKCKIDYKLVWLLENRLSLCQNLNLAQWDVNNISWVLSCIVECCPDLIELSVAGWSRITPEQLYELFQGLPKLQRIDLSSLSETGTSSTCLAAASIGRVLENFGERLTHLILANNKFSALQQILSSVASHCPNLEVLDISGALATSHPAAVPLEALQKGCPKLRVFRAANAQLVLANATTAQQMEAGGWSMLEELSIAGGAAAERTQVGEYRFGEEALSRLVRGATRLRLLDLRGLHRVTDSGLVRVPAWDLQHLFLGGCAVTRKSTACLELICEKWSHSLIELDLSWASATKPLDDAVSALADASSSRLKILNLFGSSVSLEPVKKVLLKCAQLESLNLSLCRALPRGMKRLYTGKELDDLKLSFDTEKAKKADDKTCENKKSKKTSKGETTKTEKEKTSVDSVSESSSANLDIKSPDKSSPSVFQEPRSVSDTSAAIEKHSSLESQIKSPPNTKLTPSPKEVPDAVISQNEIKYSSSMSKLSSPLAQSRPDSSSTPRSDPMKVDLGSPHFSPVQKPDSQVPSSPDVQSELAKSNTSWSLGPFKRTPNHKSEASPLNRLESHNKIKQTKVVEQCSPTTSLENKRSPETLGVKPDIKNPNNWNYGSYSPMPRQDNQFSSQHSPYSAQPSPAQPSPYSTQPSPYSTQPSPYSSQPSPYSAQPSPDTSQIVKTDLQKSNAWNTGNYSPLPKHHAPFSPHPSTHTSPDPGLGVKSDNLRSNPNKTPGQYSPMSRPQHHSPYSPRPSIDNSYTNKKSPGVAGKYSPMMRSDCHLPSPDGAHGTRPHLNRSQEMYNRPVTKAADVMQNIPTPDIPTSWGLDRYNQINNTSSIESLVWGASGFGREGGIQQRVDNIPSMLNTPQPQWNDVSHFDTGTRRSNEVSDPWTLGQFRIEPPHQVHNTFVEQNVTFDSLSSHLGHQSHMLPNYLDDNFTESRVD</sequence>
<dbReference type="InterPro" id="IPR006553">
    <property type="entry name" value="Leu-rich_rpt_Cys-con_subtyp"/>
</dbReference>
<dbReference type="Proteomes" id="UP001497472">
    <property type="component" value="Unassembled WGS sequence"/>
</dbReference>
<feature type="region of interest" description="Disordered" evidence="2">
    <location>
        <begin position="76"/>
        <end position="244"/>
    </location>
</feature>
<organism evidence="4 5">
    <name type="scientific">Leptosia nina</name>
    <dbReference type="NCBI Taxonomy" id="320188"/>
    <lineage>
        <taxon>Eukaryota</taxon>
        <taxon>Metazoa</taxon>
        <taxon>Ecdysozoa</taxon>
        <taxon>Arthropoda</taxon>
        <taxon>Hexapoda</taxon>
        <taxon>Insecta</taxon>
        <taxon>Pterygota</taxon>
        <taxon>Neoptera</taxon>
        <taxon>Endopterygota</taxon>
        <taxon>Lepidoptera</taxon>
        <taxon>Glossata</taxon>
        <taxon>Ditrysia</taxon>
        <taxon>Papilionoidea</taxon>
        <taxon>Pieridae</taxon>
        <taxon>Pierinae</taxon>
        <taxon>Leptosia</taxon>
    </lineage>
</organism>
<dbReference type="GO" id="GO:0019005">
    <property type="term" value="C:SCF ubiquitin ligase complex"/>
    <property type="evidence" value="ECO:0007669"/>
    <property type="project" value="InterPro"/>
</dbReference>
<feature type="compositionally biased region" description="Basic residues" evidence="2">
    <location>
        <begin position="112"/>
        <end position="127"/>
    </location>
</feature>
<feature type="compositionally biased region" description="Basic and acidic residues" evidence="2">
    <location>
        <begin position="790"/>
        <end position="818"/>
    </location>
</feature>
<accession>A0AAV1JIA8</accession>
<feature type="region of interest" description="Disordered" evidence="2">
    <location>
        <begin position="1"/>
        <end position="58"/>
    </location>
</feature>
<feature type="region of interest" description="Disordered" evidence="2">
    <location>
        <begin position="790"/>
        <end position="1202"/>
    </location>
</feature>
<feature type="compositionally biased region" description="Polar residues" evidence="2">
    <location>
        <begin position="837"/>
        <end position="853"/>
    </location>
</feature>
<feature type="compositionally biased region" description="Acidic residues" evidence="2">
    <location>
        <begin position="150"/>
        <end position="167"/>
    </location>
</feature>
<evidence type="ECO:0000259" key="3">
    <source>
        <dbReference type="Pfam" id="PF12937"/>
    </source>
</evidence>
<comment type="caution">
    <text evidence="4">The sequence shown here is derived from an EMBL/GenBank/DDBJ whole genome shotgun (WGS) entry which is preliminary data.</text>
</comment>
<feature type="region of interest" description="Disordered" evidence="2">
    <location>
        <begin position="282"/>
        <end position="357"/>
    </location>
</feature>
<keyword evidence="5" id="KW-1185">Reference proteome</keyword>
<feature type="compositionally biased region" description="Basic and acidic residues" evidence="2">
    <location>
        <begin position="200"/>
        <end position="209"/>
    </location>
</feature>
<feature type="compositionally biased region" description="Low complexity" evidence="2">
    <location>
        <begin position="1110"/>
        <end position="1121"/>
    </location>
</feature>
<dbReference type="InterPro" id="IPR032675">
    <property type="entry name" value="LRR_dom_sf"/>
</dbReference>
<dbReference type="InterPro" id="IPR001810">
    <property type="entry name" value="F-box_dom"/>
</dbReference>
<evidence type="ECO:0000256" key="1">
    <source>
        <dbReference type="ARBA" id="ARBA00022786"/>
    </source>
</evidence>
<keyword evidence="1" id="KW-0833">Ubl conjugation pathway</keyword>
<dbReference type="CDD" id="cd22119">
    <property type="entry name" value="F-box_FBXL6"/>
    <property type="match status" value="1"/>
</dbReference>
<feature type="compositionally biased region" description="Polar residues" evidence="2">
    <location>
        <begin position="935"/>
        <end position="957"/>
    </location>
</feature>
<feature type="compositionally biased region" description="Acidic residues" evidence="2">
    <location>
        <begin position="40"/>
        <end position="50"/>
    </location>
</feature>
<feature type="compositionally biased region" description="Low complexity" evidence="2">
    <location>
        <begin position="30"/>
        <end position="39"/>
    </location>
</feature>
<protein>
    <recommendedName>
        <fullName evidence="3">F-box domain-containing protein</fullName>
    </recommendedName>
</protein>
<evidence type="ECO:0000256" key="2">
    <source>
        <dbReference type="SAM" id="MobiDB-lite"/>
    </source>
</evidence>
<feature type="compositionally biased region" description="Polar residues" evidence="2">
    <location>
        <begin position="1081"/>
        <end position="1101"/>
    </location>
</feature>
<feature type="compositionally biased region" description="Polar residues" evidence="2">
    <location>
        <begin position="862"/>
        <end position="875"/>
    </location>
</feature>
<dbReference type="SMART" id="SM00367">
    <property type="entry name" value="LRR_CC"/>
    <property type="match status" value="3"/>
</dbReference>
<feature type="compositionally biased region" description="Low complexity" evidence="2">
    <location>
        <begin position="894"/>
        <end position="917"/>
    </location>
</feature>
<dbReference type="SUPFAM" id="SSF52047">
    <property type="entry name" value="RNI-like"/>
    <property type="match status" value="1"/>
</dbReference>
<proteinExistence type="predicted"/>
<feature type="compositionally biased region" description="Polar residues" evidence="2">
    <location>
        <begin position="1132"/>
        <end position="1147"/>
    </location>
</feature>
<dbReference type="Gene3D" id="1.20.1280.50">
    <property type="match status" value="1"/>
</dbReference>
<feature type="compositionally biased region" description="Basic and acidic residues" evidence="2">
    <location>
        <begin position="341"/>
        <end position="355"/>
    </location>
</feature>
<dbReference type="EMBL" id="CAVLEF010000010">
    <property type="protein sequence ID" value="CAK1548283.1"/>
    <property type="molecule type" value="Genomic_DNA"/>
</dbReference>
<dbReference type="InterPro" id="IPR036047">
    <property type="entry name" value="F-box-like_dom_sf"/>
</dbReference>
<name>A0AAV1JIA8_9NEOP</name>
<evidence type="ECO:0000313" key="4">
    <source>
        <dbReference type="EMBL" id="CAK1548283.1"/>
    </source>
</evidence>